<proteinExistence type="predicted"/>
<dbReference type="AlphaFoldDB" id="A0A9X4AU35"/>
<comment type="caution">
    <text evidence="1">The sequence shown here is derived from an EMBL/GenBank/DDBJ whole genome shotgun (WGS) entry which is preliminary data.</text>
</comment>
<keyword evidence="2" id="KW-1185">Reference proteome</keyword>
<accession>A0A9X4AU35</accession>
<dbReference type="EMBL" id="JAGTJJ010000019">
    <property type="protein sequence ID" value="MDC3984186.1"/>
    <property type="molecule type" value="Genomic_DNA"/>
</dbReference>
<name>A0A9X4AU35_9BACT</name>
<evidence type="ECO:0000313" key="1">
    <source>
        <dbReference type="EMBL" id="MDC3984186.1"/>
    </source>
</evidence>
<sequence length="127" mass="14665">MSNRLNLFESMYDDQGQPAPFTRAELEPLEDLWEQRAALFFTPTSEIPERFVGSGELQVSLPIVTPSYGEFEQIPGYRNTRMWVDLLQRATGKIRWRPMDLPLPSCEKMSALPVDMRPPRKGPHRCV</sequence>
<dbReference type="Proteomes" id="UP001151081">
    <property type="component" value="Unassembled WGS sequence"/>
</dbReference>
<protein>
    <submittedName>
        <fullName evidence="1">Uncharacterized protein</fullName>
    </submittedName>
</protein>
<gene>
    <name evidence="1" type="ORF">KEG57_27000</name>
</gene>
<organism evidence="1 2">
    <name type="scientific">Polyangium jinanense</name>
    <dbReference type="NCBI Taxonomy" id="2829994"/>
    <lineage>
        <taxon>Bacteria</taxon>
        <taxon>Pseudomonadati</taxon>
        <taxon>Myxococcota</taxon>
        <taxon>Polyangia</taxon>
        <taxon>Polyangiales</taxon>
        <taxon>Polyangiaceae</taxon>
        <taxon>Polyangium</taxon>
    </lineage>
</organism>
<evidence type="ECO:0000313" key="2">
    <source>
        <dbReference type="Proteomes" id="UP001151081"/>
    </source>
</evidence>
<dbReference type="RefSeq" id="WP_272419251.1">
    <property type="nucleotide sequence ID" value="NZ_JAGTJJ010000019.1"/>
</dbReference>
<reference evidence="1 2" key="1">
    <citation type="submission" date="2021-04" db="EMBL/GenBank/DDBJ databases">
        <title>Genome analysis of Polyangium sp.</title>
        <authorList>
            <person name="Li Y."/>
            <person name="Wang J."/>
        </authorList>
    </citation>
    <scope>NUCLEOTIDE SEQUENCE [LARGE SCALE GENOMIC DNA]</scope>
    <source>
        <strain evidence="1 2">SDU14</strain>
    </source>
</reference>